<dbReference type="AlphaFoldDB" id="M3CKW7"/>
<gene>
    <name evidence="2" type="ORF">SEPMUDRAFT_148119</name>
</gene>
<sequence length="132" mass="14600">MPPPPPLNLRPAMYSTLYFSLANTTTVSFTDHANVALFSLGTGLGQVLVLFFATFRMSKSTRMSVEARSTMIGGWRGRRKRRPVVTSGGLYLQASFLRIGGYIYTHSESGNQQMVGLRPTARCDMFGIPFVL</sequence>
<keyword evidence="1" id="KW-1133">Transmembrane helix</keyword>
<dbReference type="RefSeq" id="XP_016762524.1">
    <property type="nucleotide sequence ID" value="XM_016904718.1"/>
</dbReference>
<keyword evidence="3" id="KW-1185">Reference proteome</keyword>
<name>M3CKW7_SPHMS</name>
<evidence type="ECO:0000256" key="1">
    <source>
        <dbReference type="SAM" id="Phobius"/>
    </source>
</evidence>
<feature type="transmembrane region" description="Helical" evidence="1">
    <location>
        <begin position="35"/>
        <end position="55"/>
    </location>
</feature>
<dbReference type="GeneID" id="27901855"/>
<organism evidence="2 3">
    <name type="scientific">Sphaerulina musiva (strain SO2202)</name>
    <name type="common">Poplar stem canker fungus</name>
    <name type="synonym">Septoria musiva</name>
    <dbReference type="NCBI Taxonomy" id="692275"/>
    <lineage>
        <taxon>Eukaryota</taxon>
        <taxon>Fungi</taxon>
        <taxon>Dikarya</taxon>
        <taxon>Ascomycota</taxon>
        <taxon>Pezizomycotina</taxon>
        <taxon>Dothideomycetes</taxon>
        <taxon>Dothideomycetidae</taxon>
        <taxon>Mycosphaerellales</taxon>
        <taxon>Mycosphaerellaceae</taxon>
        <taxon>Sphaerulina</taxon>
    </lineage>
</organism>
<keyword evidence="1" id="KW-0812">Transmembrane</keyword>
<accession>M3CKW7</accession>
<evidence type="ECO:0000313" key="2">
    <source>
        <dbReference type="EMBL" id="EMF14403.1"/>
    </source>
</evidence>
<keyword evidence="1" id="KW-0472">Membrane</keyword>
<evidence type="ECO:0000313" key="3">
    <source>
        <dbReference type="Proteomes" id="UP000016931"/>
    </source>
</evidence>
<dbReference type="HOGENOM" id="CLU_1918401_0_0_1"/>
<reference evidence="2 3" key="1">
    <citation type="journal article" date="2012" name="PLoS Pathog.">
        <title>Diverse lifestyles and strategies of plant pathogenesis encoded in the genomes of eighteen Dothideomycetes fungi.</title>
        <authorList>
            <person name="Ohm R.A."/>
            <person name="Feau N."/>
            <person name="Henrissat B."/>
            <person name="Schoch C.L."/>
            <person name="Horwitz B.A."/>
            <person name="Barry K.W."/>
            <person name="Condon B.J."/>
            <person name="Copeland A.C."/>
            <person name="Dhillon B."/>
            <person name="Glaser F."/>
            <person name="Hesse C.N."/>
            <person name="Kosti I."/>
            <person name="LaButti K."/>
            <person name="Lindquist E.A."/>
            <person name="Lucas S."/>
            <person name="Salamov A.A."/>
            <person name="Bradshaw R.E."/>
            <person name="Ciuffetti L."/>
            <person name="Hamelin R.C."/>
            <person name="Kema G.H.J."/>
            <person name="Lawrence C."/>
            <person name="Scott J.A."/>
            <person name="Spatafora J.W."/>
            <person name="Turgeon B.G."/>
            <person name="de Wit P.J.G.M."/>
            <person name="Zhong S."/>
            <person name="Goodwin S.B."/>
            <person name="Grigoriev I.V."/>
        </authorList>
    </citation>
    <scope>NUCLEOTIDE SEQUENCE [LARGE SCALE GENOMIC DNA]</scope>
    <source>
        <strain evidence="2 3">SO2202</strain>
    </source>
</reference>
<dbReference type="EMBL" id="KB456262">
    <property type="protein sequence ID" value="EMF14403.1"/>
    <property type="molecule type" value="Genomic_DNA"/>
</dbReference>
<protein>
    <submittedName>
        <fullName evidence="2">Uncharacterized protein</fullName>
    </submittedName>
</protein>
<dbReference type="Proteomes" id="UP000016931">
    <property type="component" value="Unassembled WGS sequence"/>
</dbReference>
<proteinExistence type="predicted"/>